<feature type="region of interest" description="Disordered" evidence="1">
    <location>
        <begin position="171"/>
        <end position="197"/>
    </location>
</feature>
<feature type="compositionally biased region" description="Acidic residues" evidence="1">
    <location>
        <begin position="16"/>
        <end position="27"/>
    </location>
</feature>
<evidence type="ECO:0000313" key="3">
    <source>
        <dbReference type="Proteomes" id="UP001140560"/>
    </source>
</evidence>
<keyword evidence="3" id="KW-1185">Reference proteome</keyword>
<dbReference type="OrthoDB" id="2687452at2759"/>
<evidence type="ECO:0000313" key="2">
    <source>
        <dbReference type="EMBL" id="KAJ4361912.1"/>
    </source>
</evidence>
<feature type="region of interest" description="Disordered" evidence="1">
    <location>
        <begin position="1"/>
        <end position="38"/>
    </location>
</feature>
<reference evidence="2" key="1">
    <citation type="submission" date="2022-10" db="EMBL/GenBank/DDBJ databases">
        <title>Tapping the CABI collections for fungal endophytes: first genome assemblies for Collariella, Neodidymelliopsis, Ascochyta clinopodiicola, Didymella pomorum, Didymosphaeria variabile, Neocosmospora piperis and Neocucurbitaria cava.</title>
        <authorList>
            <person name="Hill R."/>
        </authorList>
    </citation>
    <scope>NUCLEOTIDE SEQUENCE</scope>
    <source>
        <strain evidence="2">IMI 356814</strain>
    </source>
</reference>
<evidence type="ECO:0008006" key="4">
    <source>
        <dbReference type="Google" id="ProtNLM"/>
    </source>
</evidence>
<proteinExistence type="predicted"/>
<protein>
    <recommendedName>
        <fullName evidence="4">C2H2-type domain-containing protein</fullName>
    </recommendedName>
</protein>
<dbReference type="EMBL" id="JAPEUY010000022">
    <property type="protein sequence ID" value="KAJ4361912.1"/>
    <property type="molecule type" value="Genomic_DNA"/>
</dbReference>
<comment type="caution">
    <text evidence="2">The sequence shown here is derived from an EMBL/GenBank/DDBJ whole genome shotgun (WGS) entry which is preliminary data.</text>
</comment>
<accession>A0A9W8XZJ1</accession>
<feature type="compositionally biased region" description="Polar residues" evidence="1">
    <location>
        <begin position="179"/>
        <end position="196"/>
    </location>
</feature>
<sequence length="286" mass="31928">MDPTRDWSDAFSLEVSEYELDPEDQEESSSLSHRNASTASSLVETQGLNIGLIRPPTIFANGQPNLSTFDVPVPDYNSHVPPNNPDYFRQQPQGYSVQCSQGNIQSDIYGYRASGVFYTVPVAPQQHGQASTGHDPVSAWDHNQSPWHPGVYPPTEMQGYSILDQPSAPKPQMPYVPYSSPQQSEPKSVIPNTSSDELLAPENDTDILIGSVFRDGKLKCCFPDCFDKSFGRQAELRRHYDTSHAVYKPEFWCPVTTCGRSALFGRKPFPRKDKLMDHVESMHGDA</sequence>
<dbReference type="Proteomes" id="UP001140560">
    <property type="component" value="Unassembled WGS sequence"/>
</dbReference>
<organism evidence="2 3">
    <name type="scientific">Neocucurbitaria cava</name>
    <dbReference type="NCBI Taxonomy" id="798079"/>
    <lineage>
        <taxon>Eukaryota</taxon>
        <taxon>Fungi</taxon>
        <taxon>Dikarya</taxon>
        <taxon>Ascomycota</taxon>
        <taxon>Pezizomycotina</taxon>
        <taxon>Dothideomycetes</taxon>
        <taxon>Pleosporomycetidae</taxon>
        <taxon>Pleosporales</taxon>
        <taxon>Pleosporineae</taxon>
        <taxon>Cucurbitariaceae</taxon>
        <taxon>Neocucurbitaria</taxon>
    </lineage>
</organism>
<gene>
    <name evidence="2" type="ORF">N0V83_010853</name>
</gene>
<dbReference type="AlphaFoldDB" id="A0A9W8XZJ1"/>
<evidence type="ECO:0000256" key="1">
    <source>
        <dbReference type="SAM" id="MobiDB-lite"/>
    </source>
</evidence>
<dbReference type="Gene3D" id="3.30.160.60">
    <property type="entry name" value="Classic Zinc Finger"/>
    <property type="match status" value="1"/>
</dbReference>
<feature type="compositionally biased region" description="Polar residues" evidence="1">
    <location>
        <begin position="28"/>
        <end position="38"/>
    </location>
</feature>
<name>A0A9W8XZJ1_9PLEO</name>